<feature type="domain" description="HTH luxR-type" evidence="5">
    <location>
        <begin position="281"/>
        <end position="346"/>
    </location>
</feature>
<dbReference type="AlphaFoldDB" id="A0A1N6F4N4"/>
<evidence type="ECO:0000256" key="3">
    <source>
        <dbReference type="ARBA" id="ARBA00023163"/>
    </source>
</evidence>
<feature type="transmembrane region" description="Helical" evidence="4">
    <location>
        <begin position="170"/>
        <end position="189"/>
    </location>
</feature>
<keyword evidence="4" id="KW-0812">Transmembrane</keyword>
<feature type="transmembrane region" description="Helical" evidence="4">
    <location>
        <begin position="127"/>
        <end position="149"/>
    </location>
</feature>
<dbReference type="Pfam" id="PF00196">
    <property type="entry name" value="GerE"/>
    <property type="match status" value="1"/>
</dbReference>
<feature type="transmembrane region" description="Helical" evidence="4">
    <location>
        <begin position="101"/>
        <end position="121"/>
    </location>
</feature>
<feature type="transmembrane region" description="Helical" evidence="4">
    <location>
        <begin position="74"/>
        <end position="94"/>
    </location>
</feature>
<dbReference type="CDD" id="cd06170">
    <property type="entry name" value="LuxR_C_like"/>
    <property type="match status" value="1"/>
</dbReference>
<keyword evidence="1" id="KW-0805">Transcription regulation</keyword>
<dbReference type="STRING" id="28230.SAMN05878443_0396"/>
<dbReference type="InterPro" id="IPR016032">
    <property type="entry name" value="Sig_transdc_resp-reg_C-effctor"/>
</dbReference>
<dbReference type="PROSITE" id="PS50043">
    <property type="entry name" value="HTH_LUXR_2"/>
    <property type="match status" value="1"/>
</dbReference>
<dbReference type="RefSeq" id="WP_034546956.1">
    <property type="nucleotide sequence ID" value="NZ_FSRN01000001.1"/>
</dbReference>
<keyword evidence="4" id="KW-1133">Transmembrane helix</keyword>
<keyword evidence="7" id="KW-1185">Reference proteome</keyword>
<dbReference type="InterPro" id="IPR000792">
    <property type="entry name" value="Tscrpt_reg_LuxR_C"/>
</dbReference>
<feature type="transmembrane region" description="Helical" evidence="4">
    <location>
        <begin position="6"/>
        <end position="27"/>
    </location>
</feature>
<dbReference type="PROSITE" id="PS00622">
    <property type="entry name" value="HTH_LUXR_1"/>
    <property type="match status" value="1"/>
</dbReference>
<dbReference type="GO" id="GO:0003677">
    <property type="term" value="F:DNA binding"/>
    <property type="evidence" value="ECO:0007669"/>
    <property type="project" value="UniProtKB-KW"/>
</dbReference>
<feature type="transmembrane region" description="Helical" evidence="4">
    <location>
        <begin position="34"/>
        <end position="54"/>
    </location>
</feature>
<dbReference type="eggNOG" id="COG2197">
    <property type="taxonomic scope" value="Bacteria"/>
</dbReference>
<dbReference type="PANTHER" id="PTHR44688:SF16">
    <property type="entry name" value="DNA-BINDING TRANSCRIPTIONAL ACTIVATOR DEVR_DOSR"/>
    <property type="match status" value="1"/>
</dbReference>
<keyword evidence="4" id="KW-0472">Membrane</keyword>
<accession>A0A1N6F4N4</accession>
<proteinExistence type="predicted"/>
<evidence type="ECO:0000313" key="7">
    <source>
        <dbReference type="Proteomes" id="UP000184758"/>
    </source>
</evidence>
<dbReference type="EMBL" id="FSRN01000001">
    <property type="protein sequence ID" value="SIN90220.1"/>
    <property type="molecule type" value="Genomic_DNA"/>
</dbReference>
<name>A0A1N6F4N4_9LACT</name>
<dbReference type="SMART" id="SM00421">
    <property type="entry name" value="HTH_LUXR"/>
    <property type="match status" value="1"/>
</dbReference>
<keyword evidence="2" id="KW-0238">DNA-binding</keyword>
<dbReference type="GO" id="GO:0006355">
    <property type="term" value="P:regulation of DNA-templated transcription"/>
    <property type="evidence" value="ECO:0007669"/>
    <property type="project" value="InterPro"/>
</dbReference>
<dbReference type="PANTHER" id="PTHR44688">
    <property type="entry name" value="DNA-BINDING TRANSCRIPTIONAL ACTIVATOR DEVR_DOSR"/>
    <property type="match status" value="1"/>
</dbReference>
<sequence>MKELIFLYNILLIILYSVSLTSISAIYIKTKKPVYLYIIIMFLLFIFDNTIIYMTEFLSGFGNSYNLQFMDVPAFKTIIVLGTAFSYYLINYYILQLKTNYIDYIILIIYTVYLLFIPMMNDSALKVWLYYLPAQLYLAYLASAGLYHLKKQPNLYKDSFFSRYTKLLKISLWFSLFILIEDTIVIFNFDIYSTLLLKINNRNIGEDILSIIYSVAAIKHTIKYLNNSSLDLEIKLTSPTLSEDTVISENSCISVNSNIHNNLVTVPDEEEFEQGYDTFDSFCQTYHLTTREQDIFREILSDKSNDEISAILFISIGTVKTHMHNIYQKVHVNKRTHLLHVYHTYKEELAITNVKS</sequence>
<dbReference type="InterPro" id="IPR036388">
    <property type="entry name" value="WH-like_DNA-bd_sf"/>
</dbReference>
<dbReference type="Gene3D" id="1.10.10.10">
    <property type="entry name" value="Winged helix-like DNA-binding domain superfamily/Winged helix DNA-binding domain"/>
    <property type="match status" value="1"/>
</dbReference>
<dbReference type="PRINTS" id="PR00038">
    <property type="entry name" value="HTHLUXR"/>
</dbReference>
<evidence type="ECO:0000259" key="5">
    <source>
        <dbReference type="PROSITE" id="PS50043"/>
    </source>
</evidence>
<gene>
    <name evidence="6" type="ORF">SAMN05878443_0396</name>
</gene>
<reference evidence="7" key="1">
    <citation type="submission" date="2016-11" db="EMBL/GenBank/DDBJ databases">
        <authorList>
            <person name="Varghese N."/>
            <person name="Submissions S."/>
        </authorList>
    </citation>
    <scope>NUCLEOTIDE SEQUENCE [LARGE SCALE GENOMIC DNA]</scope>
    <source>
        <strain evidence="7">313</strain>
    </source>
</reference>
<evidence type="ECO:0000256" key="2">
    <source>
        <dbReference type="ARBA" id="ARBA00023125"/>
    </source>
</evidence>
<dbReference type="SUPFAM" id="SSF46894">
    <property type="entry name" value="C-terminal effector domain of the bipartite response regulators"/>
    <property type="match status" value="1"/>
</dbReference>
<evidence type="ECO:0000256" key="4">
    <source>
        <dbReference type="SAM" id="Phobius"/>
    </source>
</evidence>
<evidence type="ECO:0000256" key="1">
    <source>
        <dbReference type="ARBA" id="ARBA00023015"/>
    </source>
</evidence>
<protein>
    <submittedName>
        <fullName evidence="6">Transcriptional regulator, LuxR family</fullName>
    </submittedName>
</protein>
<evidence type="ECO:0000313" key="6">
    <source>
        <dbReference type="EMBL" id="SIN90220.1"/>
    </source>
</evidence>
<dbReference type="Proteomes" id="UP000184758">
    <property type="component" value="Unassembled WGS sequence"/>
</dbReference>
<organism evidence="6 7">
    <name type="scientific">Carnobacterium alterfunditum</name>
    <dbReference type="NCBI Taxonomy" id="28230"/>
    <lineage>
        <taxon>Bacteria</taxon>
        <taxon>Bacillati</taxon>
        <taxon>Bacillota</taxon>
        <taxon>Bacilli</taxon>
        <taxon>Lactobacillales</taxon>
        <taxon>Carnobacteriaceae</taxon>
        <taxon>Carnobacterium</taxon>
    </lineage>
</organism>
<dbReference type="OrthoDB" id="9780153at2"/>
<keyword evidence="3" id="KW-0804">Transcription</keyword>